<keyword evidence="2 5" id="KW-0547">Nucleotide-binding</keyword>
<gene>
    <name evidence="5" type="primary">coaE</name>
    <name evidence="7" type="ORF">AUC68_12450</name>
</gene>
<keyword evidence="5" id="KW-0963">Cytoplasm</keyword>
<dbReference type="InterPro" id="IPR001977">
    <property type="entry name" value="Depp_CoAkinase"/>
</dbReference>
<dbReference type="GO" id="GO:0005524">
    <property type="term" value="F:ATP binding"/>
    <property type="evidence" value="ECO:0007669"/>
    <property type="project" value="UniProtKB-UniRule"/>
</dbReference>
<dbReference type="UniPathway" id="UPA00241">
    <property type="reaction ID" value="UER00356"/>
</dbReference>
<comment type="similarity">
    <text evidence="1 5">Belongs to the CoaE family.</text>
</comment>
<evidence type="ECO:0000256" key="5">
    <source>
        <dbReference type="HAMAP-Rule" id="MF_00376"/>
    </source>
</evidence>
<protein>
    <recommendedName>
        <fullName evidence="5 6">Dephospho-CoA kinase</fullName>
        <ecNumber evidence="5 6">2.7.1.24</ecNumber>
    </recommendedName>
    <alternativeName>
        <fullName evidence="5">Dephosphocoenzyme A kinase</fullName>
    </alternativeName>
</protein>
<organism evidence="7 8">
    <name type="scientific">Methyloceanibacter methanicus</name>
    <dbReference type="NCBI Taxonomy" id="1774968"/>
    <lineage>
        <taxon>Bacteria</taxon>
        <taxon>Pseudomonadati</taxon>
        <taxon>Pseudomonadota</taxon>
        <taxon>Alphaproteobacteria</taxon>
        <taxon>Hyphomicrobiales</taxon>
        <taxon>Hyphomicrobiaceae</taxon>
        <taxon>Methyloceanibacter</taxon>
    </lineage>
</organism>
<keyword evidence="5 7" id="KW-0418">Kinase</keyword>
<dbReference type="Gene3D" id="3.40.50.300">
    <property type="entry name" value="P-loop containing nucleotide triphosphate hydrolases"/>
    <property type="match status" value="1"/>
</dbReference>
<evidence type="ECO:0000256" key="2">
    <source>
        <dbReference type="ARBA" id="ARBA00022741"/>
    </source>
</evidence>
<feature type="binding site" evidence="5">
    <location>
        <begin position="11"/>
        <end position="16"/>
    </location>
    <ligand>
        <name>ATP</name>
        <dbReference type="ChEBI" id="CHEBI:30616"/>
    </ligand>
</feature>
<evidence type="ECO:0000256" key="6">
    <source>
        <dbReference type="NCBIfam" id="TIGR00152"/>
    </source>
</evidence>
<keyword evidence="3 5" id="KW-0067">ATP-binding</keyword>
<dbReference type="OrthoDB" id="9812943at2"/>
<dbReference type="GO" id="GO:0005737">
    <property type="term" value="C:cytoplasm"/>
    <property type="evidence" value="ECO:0007669"/>
    <property type="project" value="UniProtKB-SubCell"/>
</dbReference>
<dbReference type="GO" id="GO:0004140">
    <property type="term" value="F:dephospho-CoA kinase activity"/>
    <property type="evidence" value="ECO:0007669"/>
    <property type="project" value="UniProtKB-UniRule"/>
</dbReference>
<evidence type="ECO:0000256" key="1">
    <source>
        <dbReference type="ARBA" id="ARBA00009018"/>
    </source>
</evidence>
<name>A0A1E3W5V3_9HYPH</name>
<dbReference type="EC" id="2.7.1.24" evidence="5 6"/>
<keyword evidence="5" id="KW-0808">Transferase</keyword>
<comment type="subcellular location">
    <subcellularLocation>
        <location evidence="5">Cytoplasm</location>
    </subcellularLocation>
</comment>
<proteinExistence type="inferred from homology"/>
<dbReference type="HAMAP" id="MF_00376">
    <property type="entry name" value="Dephospho_CoA_kinase"/>
    <property type="match status" value="1"/>
</dbReference>
<accession>A0A1E3W5V3</accession>
<dbReference type="PANTHER" id="PTHR10695:SF46">
    <property type="entry name" value="BIFUNCTIONAL COENZYME A SYNTHASE-RELATED"/>
    <property type="match status" value="1"/>
</dbReference>
<evidence type="ECO:0000256" key="3">
    <source>
        <dbReference type="ARBA" id="ARBA00022840"/>
    </source>
</evidence>
<comment type="caution">
    <text evidence="7">The sequence shown here is derived from an EMBL/GenBank/DDBJ whole genome shotgun (WGS) entry which is preliminary data.</text>
</comment>
<dbReference type="RefSeq" id="WP_069436014.1">
    <property type="nucleotide sequence ID" value="NZ_LPWG01000002.1"/>
</dbReference>
<dbReference type="GO" id="GO:0015937">
    <property type="term" value="P:coenzyme A biosynthetic process"/>
    <property type="evidence" value="ECO:0007669"/>
    <property type="project" value="UniProtKB-UniRule"/>
</dbReference>
<evidence type="ECO:0000313" key="8">
    <source>
        <dbReference type="Proteomes" id="UP000094501"/>
    </source>
</evidence>
<comment type="pathway">
    <text evidence="5">Cofactor biosynthesis; coenzyme A biosynthesis; CoA from (R)-pantothenate: step 5/5.</text>
</comment>
<evidence type="ECO:0000256" key="4">
    <source>
        <dbReference type="ARBA" id="ARBA00022993"/>
    </source>
</evidence>
<reference evidence="7 8" key="1">
    <citation type="journal article" date="2016" name="Environ. Microbiol.">
        <title>New Methyloceanibacter diversity from North Sea sediments includes methanotroph containing solely the soluble methane monooxygenase.</title>
        <authorList>
            <person name="Vekeman B."/>
            <person name="Kerckhof F.M."/>
            <person name="Cremers G."/>
            <person name="de Vos P."/>
            <person name="Vandamme P."/>
            <person name="Boon N."/>
            <person name="Op den Camp H.J."/>
            <person name="Heylen K."/>
        </authorList>
    </citation>
    <scope>NUCLEOTIDE SEQUENCE [LARGE SCALE GENOMIC DNA]</scope>
    <source>
        <strain evidence="7 8">R-67174</strain>
    </source>
</reference>
<dbReference type="PROSITE" id="PS51219">
    <property type="entry name" value="DPCK"/>
    <property type="match status" value="1"/>
</dbReference>
<dbReference type="PANTHER" id="PTHR10695">
    <property type="entry name" value="DEPHOSPHO-COA KINASE-RELATED"/>
    <property type="match status" value="1"/>
</dbReference>
<dbReference type="SUPFAM" id="SSF52540">
    <property type="entry name" value="P-loop containing nucleoside triphosphate hydrolases"/>
    <property type="match status" value="1"/>
</dbReference>
<dbReference type="CDD" id="cd02022">
    <property type="entry name" value="DPCK"/>
    <property type="match status" value="1"/>
</dbReference>
<dbReference type="EMBL" id="LPWG01000002">
    <property type="protein sequence ID" value="ODS01174.1"/>
    <property type="molecule type" value="Genomic_DNA"/>
</dbReference>
<keyword evidence="8" id="KW-1185">Reference proteome</keyword>
<keyword evidence="4 5" id="KW-0173">Coenzyme A biosynthesis</keyword>
<sequence length="207" mass="22581">MLVIGLTGGIGMGKSSAAAHFKEHGVPVFDADAYVHKLYEGEAVPLIEAAFPGTTRAGRVDRGLLAREVAGRPERLKALEAIVHPLVTQAEIDFLCAQEERGAAMAVLEIPLLFETGAETRVDVTVTVSAPEEVQHRRVLEREGMTLQKFEALRARQLGDAERRARADHVLESGSTLENLHGQLDALIESLKLKDGRVMERLRGSRS</sequence>
<comment type="function">
    <text evidence="5">Catalyzes the phosphorylation of the 3'-hydroxyl group of dephosphocoenzyme A to form coenzyme A.</text>
</comment>
<dbReference type="AlphaFoldDB" id="A0A1E3W5V3"/>
<evidence type="ECO:0000313" key="7">
    <source>
        <dbReference type="EMBL" id="ODS01174.1"/>
    </source>
</evidence>
<dbReference type="Pfam" id="PF01121">
    <property type="entry name" value="CoaE"/>
    <property type="match status" value="1"/>
</dbReference>
<dbReference type="NCBIfam" id="TIGR00152">
    <property type="entry name" value="dephospho-CoA kinase"/>
    <property type="match status" value="1"/>
</dbReference>
<comment type="catalytic activity">
    <reaction evidence="5">
        <text>3'-dephospho-CoA + ATP = ADP + CoA + H(+)</text>
        <dbReference type="Rhea" id="RHEA:18245"/>
        <dbReference type="ChEBI" id="CHEBI:15378"/>
        <dbReference type="ChEBI" id="CHEBI:30616"/>
        <dbReference type="ChEBI" id="CHEBI:57287"/>
        <dbReference type="ChEBI" id="CHEBI:57328"/>
        <dbReference type="ChEBI" id="CHEBI:456216"/>
        <dbReference type="EC" id="2.7.1.24"/>
    </reaction>
</comment>
<dbReference type="InterPro" id="IPR027417">
    <property type="entry name" value="P-loop_NTPase"/>
</dbReference>
<dbReference type="Proteomes" id="UP000094501">
    <property type="component" value="Unassembled WGS sequence"/>
</dbReference>
<dbReference type="STRING" id="1774968.AUC68_12450"/>